<feature type="domain" description="Aromatic amino acid beta-eliminating lyase/threonine aldolase" evidence="4">
    <location>
        <begin position="30"/>
        <end position="287"/>
    </location>
</feature>
<dbReference type="Pfam" id="PF01212">
    <property type="entry name" value="Beta_elim_lyase"/>
    <property type="match status" value="1"/>
</dbReference>
<keyword evidence="3" id="KW-0663">Pyridoxal phosphate</keyword>
<evidence type="ECO:0000313" key="5">
    <source>
        <dbReference type="EMBL" id="RAJ08847.1"/>
    </source>
</evidence>
<dbReference type="InterPro" id="IPR015424">
    <property type="entry name" value="PyrdxlP-dep_Trfase"/>
</dbReference>
<accession>A0A327R4N7</accession>
<evidence type="ECO:0000256" key="3">
    <source>
        <dbReference type="ARBA" id="ARBA00022898"/>
    </source>
</evidence>
<dbReference type="GO" id="GO:0016829">
    <property type="term" value="F:lyase activity"/>
    <property type="evidence" value="ECO:0007669"/>
    <property type="project" value="InterPro"/>
</dbReference>
<reference evidence="5 6" key="1">
    <citation type="submission" date="2018-06" db="EMBL/GenBank/DDBJ databases">
        <title>Genomic Encyclopedia of Archaeal and Bacterial Type Strains, Phase II (KMG-II): from individual species to whole genera.</title>
        <authorList>
            <person name="Goeker M."/>
        </authorList>
    </citation>
    <scope>NUCLEOTIDE SEQUENCE [LARGE SCALE GENOMIC DNA]</scope>
    <source>
        <strain evidence="5 6">DSM 23857</strain>
    </source>
</reference>
<gene>
    <name evidence="5" type="ORF">LX64_01501</name>
</gene>
<comment type="cofactor">
    <cofactor evidence="1">
        <name>pyridoxal 5'-phosphate</name>
        <dbReference type="ChEBI" id="CHEBI:597326"/>
    </cofactor>
</comment>
<evidence type="ECO:0000313" key="6">
    <source>
        <dbReference type="Proteomes" id="UP000249547"/>
    </source>
</evidence>
<dbReference type="InterPro" id="IPR015421">
    <property type="entry name" value="PyrdxlP-dep_Trfase_major"/>
</dbReference>
<organism evidence="5 6">
    <name type="scientific">Chitinophaga skermanii</name>
    <dbReference type="NCBI Taxonomy" id="331697"/>
    <lineage>
        <taxon>Bacteria</taxon>
        <taxon>Pseudomonadati</taxon>
        <taxon>Bacteroidota</taxon>
        <taxon>Chitinophagia</taxon>
        <taxon>Chitinophagales</taxon>
        <taxon>Chitinophagaceae</taxon>
        <taxon>Chitinophaga</taxon>
    </lineage>
</organism>
<evidence type="ECO:0000259" key="4">
    <source>
        <dbReference type="Pfam" id="PF01212"/>
    </source>
</evidence>
<dbReference type="AlphaFoldDB" id="A0A327R4N7"/>
<dbReference type="GO" id="GO:0006520">
    <property type="term" value="P:amino acid metabolic process"/>
    <property type="evidence" value="ECO:0007669"/>
    <property type="project" value="InterPro"/>
</dbReference>
<dbReference type="PANTHER" id="PTHR48097:SF5">
    <property type="entry name" value="LOW SPECIFICITY L-THREONINE ALDOLASE"/>
    <property type="match status" value="1"/>
</dbReference>
<keyword evidence="6" id="KW-1185">Reference proteome</keyword>
<dbReference type="InterPro" id="IPR001597">
    <property type="entry name" value="ArAA_b-elim_lyase/Thr_aldolase"/>
</dbReference>
<dbReference type="EMBL" id="QLLL01000002">
    <property type="protein sequence ID" value="RAJ08847.1"/>
    <property type="molecule type" value="Genomic_DNA"/>
</dbReference>
<dbReference type="PANTHER" id="PTHR48097">
    <property type="entry name" value="L-THREONINE ALDOLASE-RELATED"/>
    <property type="match status" value="1"/>
</dbReference>
<dbReference type="Gene3D" id="3.40.640.10">
    <property type="entry name" value="Type I PLP-dependent aspartate aminotransferase-like (Major domain)"/>
    <property type="match status" value="1"/>
</dbReference>
<proteinExistence type="inferred from homology"/>
<dbReference type="OrthoDB" id="9774495at2"/>
<comment type="similarity">
    <text evidence="2">Belongs to the threonine aldolase family.</text>
</comment>
<dbReference type="InterPro" id="IPR015422">
    <property type="entry name" value="PyrdxlP-dep_Trfase_small"/>
</dbReference>
<evidence type="ECO:0000256" key="1">
    <source>
        <dbReference type="ARBA" id="ARBA00001933"/>
    </source>
</evidence>
<dbReference type="SUPFAM" id="SSF53383">
    <property type="entry name" value="PLP-dependent transferases"/>
    <property type="match status" value="1"/>
</dbReference>
<name>A0A327R4N7_9BACT</name>
<dbReference type="Proteomes" id="UP000249547">
    <property type="component" value="Unassembled WGS sequence"/>
</dbReference>
<sequence length="342" mass="37547">MYNFTNDYSEGCHPNILAALADSNLTQQPGYGNDEFTLQAVQYIREKCGATPVDVHMVAGGTLANLLVLVSALKPFESIIAVETGHINNHEAGAIEATGHKIETVKTPDGKLRPADFAHLLKKFPEYHTVKPRIVYISNTTEIGTHYTKSEVAELSAYCKANNLLLFMDGARMAMGLMAEGNDLQLADIAALTDVFYLGGTKVGALLGEAIIISNDSLKKDFKYHMKQRGALMAKGRLLGVQFAALLKDDLMFDLAKHANGLAQRMAKVFRELGYGFLTPSVTNQIFPILPNALITELSKEFGFFSWKKIDESHTAVRLITSWATPAEQVDRFIAAVQAYKS</sequence>
<dbReference type="Gene3D" id="3.90.1150.10">
    <property type="entry name" value="Aspartate Aminotransferase, domain 1"/>
    <property type="match status" value="1"/>
</dbReference>
<dbReference type="RefSeq" id="WP_111596946.1">
    <property type="nucleotide sequence ID" value="NZ_QLLL01000002.1"/>
</dbReference>
<comment type="caution">
    <text evidence="5">The sequence shown here is derived from an EMBL/GenBank/DDBJ whole genome shotgun (WGS) entry which is preliminary data.</text>
</comment>
<evidence type="ECO:0000256" key="2">
    <source>
        <dbReference type="ARBA" id="ARBA00006966"/>
    </source>
</evidence>
<protein>
    <submittedName>
        <fullName evidence="5">L-threonine aldolase</fullName>
    </submittedName>
</protein>